<dbReference type="EMBL" id="LITU01000053">
    <property type="protein sequence ID" value="KOY16231.1"/>
    <property type="molecule type" value="Genomic_DNA"/>
</dbReference>
<gene>
    <name evidence="8" type="ORF">AMS66_10090</name>
</gene>
<comment type="caution">
    <text evidence="8">The sequence shown here is derived from an EMBL/GenBank/DDBJ whole genome shotgun (WGS) entry which is preliminary data.</text>
</comment>
<dbReference type="PATRIC" id="fig|1705561.3.peg.1869"/>
<evidence type="ECO:0000256" key="5">
    <source>
        <dbReference type="ARBA" id="ARBA00023014"/>
    </source>
</evidence>
<dbReference type="SUPFAM" id="SSF54292">
    <property type="entry name" value="2Fe-2S ferredoxin-like"/>
    <property type="match status" value="1"/>
</dbReference>
<evidence type="ECO:0000259" key="7">
    <source>
        <dbReference type="PROSITE" id="PS51085"/>
    </source>
</evidence>
<dbReference type="PANTHER" id="PTHR23426:SF65">
    <property type="entry name" value="FERREDOXIN-2, MITOCHONDRIAL"/>
    <property type="match status" value="1"/>
</dbReference>
<comment type="cofactor">
    <cofactor evidence="6">
        <name>[2Fe-2S] cluster</name>
        <dbReference type="ChEBI" id="CHEBI:190135"/>
    </cofactor>
</comment>
<keyword evidence="5" id="KW-0411">Iron-sulfur</keyword>
<evidence type="ECO:0000256" key="4">
    <source>
        <dbReference type="ARBA" id="ARBA00023004"/>
    </source>
</evidence>
<evidence type="ECO:0000256" key="2">
    <source>
        <dbReference type="ARBA" id="ARBA00022714"/>
    </source>
</evidence>
<sequence>MDCNITFLPQNKTIRLKPGVTLLNAARRAGVKIATRCDGKAACLMCKVKIDSEYLAALHPPTDAEKRKLGSLLDAGTRLSCQAKVRGSVTVHVPEDPLKAAIRKQLERQQQEEDDWF</sequence>
<dbReference type="GO" id="GO:0009055">
    <property type="term" value="F:electron transfer activity"/>
    <property type="evidence" value="ECO:0007669"/>
    <property type="project" value="TreeGrafter"/>
</dbReference>
<dbReference type="GO" id="GO:0140647">
    <property type="term" value="P:P450-containing electron transport chain"/>
    <property type="evidence" value="ECO:0007669"/>
    <property type="project" value="InterPro"/>
</dbReference>
<dbReference type="CDD" id="cd00207">
    <property type="entry name" value="fer2"/>
    <property type="match status" value="1"/>
</dbReference>
<dbReference type="OrthoDB" id="9810588at2"/>
<keyword evidence="2" id="KW-0001">2Fe-2S</keyword>
<accession>A0A0N0C4S8</accession>
<keyword evidence="9" id="KW-1185">Reference proteome</keyword>
<keyword evidence="4" id="KW-0408">Iron</keyword>
<dbReference type="Gene3D" id="3.10.20.30">
    <property type="match status" value="1"/>
</dbReference>
<evidence type="ECO:0000313" key="8">
    <source>
        <dbReference type="EMBL" id="KOY16231.1"/>
    </source>
</evidence>
<dbReference type="InterPro" id="IPR012675">
    <property type="entry name" value="Beta-grasp_dom_sf"/>
</dbReference>
<evidence type="ECO:0000313" key="9">
    <source>
        <dbReference type="Proteomes" id="UP000037688"/>
    </source>
</evidence>
<comment type="similarity">
    <text evidence="1">Belongs to the adrenodoxin/putidaredoxin family.</text>
</comment>
<organism evidence="8 9">
    <name type="scientific">Paenibacillus xylanivorans</name>
    <dbReference type="NCBI Taxonomy" id="1705561"/>
    <lineage>
        <taxon>Bacteria</taxon>
        <taxon>Bacillati</taxon>
        <taxon>Bacillota</taxon>
        <taxon>Bacilli</taxon>
        <taxon>Bacillales</taxon>
        <taxon>Paenibacillaceae</taxon>
        <taxon>Paenibacillus</taxon>
    </lineage>
</organism>
<dbReference type="PROSITE" id="PS51085">
    <property type="entry name" value="2FE2S_FER_2"/>
    <property type="match status" value="1"/>
</dbReference>
<dbReference type="RefSeq" id="WP_053780678.1">
    <property type="nucleotide sequence ID" value="NZ_LITU01000053.1"/>
</dbReference>
<dbReference type="PANTHER" id="PTHR23426">
    <property type="entry name" value="FERREDOXIN/ADRENODOXIN"/>
    <property type="match status" value="1"/>
</dbReference>
<evidence type="ECO:0000256" key="6">
    <source>
        <dbReference type="ARBA" id="ARBA00034078"/>
    </source>
</evidence>
<dbReference type="GO" id="GO:0051537">
    <property type="term" value="F:2 iron, 2 sulfur cluster binding"/>
    <property type="evidence" value="ECO:0007669"/>
    <property type="project" value="UniProtKB-KW"/>
</dbReference>
<dbReference type="InterPro" id="IPR001041">
    <property type="entry name" value="2Fe-2S_ferredoxin-type"/>
</dbReference>
<feature type="domain" description="2Fe-2S ferredoxin-type" evidence="7">
    <location>
        <begin position="3"/>
        <end position="97"/>
    </location>
</feature>
<keyword evidence="3" id="KW-0479">Metal-binding</keyword>
<dbReference type="Pfam" id="PF00111">
    <property type="entry name" value="Fer2"/>
    <property type="match status" value="1"/>
</dbReference>
<dbReference type="InterPro" id="IPR036010">
    <property type="entry name" value="2Fe-2S_ferredoxin-like_sf"/>
</dbReference>
<dbReference type="InterPro" id="IPR001055">
    <property type="entry name" value="Adrenodoxin-like"/>
</dbReference>
<proteinExistence type="inferred from homology"/>
<dbReference type="Proteomes" id="UP000037688">
    <property type="component" value="Unassembled WGS sequence"/>
</dbReference>
<evidence type="ECO:0000256" key="1">
    <source>
        <dbReference type="ARBA" id="ARBA00010914"/>
    </source>
</evidence>
<evidence type="ECO:0000256" key="3">
    <source>
        <dbReference type="ARBA" id="ARBA00022723"/>
    </source>
</evidence>
<dbReference type="GO" id="GO:0046872">
    <property type="term" value="F:metal ion binding"/>
    <property type="evidence" value="ECO:0007669"/>
    <property type="project" value="UniProtKB-KW"/>
</dbReference>
<protein>
    <submittedName>
        <fullName evidence="8">Ferredoxin</fullName>
    </submittedName>
</protein>
<dbReference type="AlphaFoldDB" id="A0A0N0C4S8"/>
<name>A0A0N0C4S8_9BACL</name>
<reference evidence="8 9" key="1">
    <citation type="submission" date="2015-08" db="EMBL/GenBank/DDBJ databases">
        <title>Draft genome sequence of cellulolytic and xylanolytic Paenibacillus sp. A59, isolated from a decaying forest soil from Patagonia, Argentina.</title>
        <authorList>
            <person name="Ghio S."/>
            <person name="Caceres A.M."/>
            <person name="Talia P."/>
            <person name="Grasso D."/>
            <person name="Campos E."/>
        </authorList>
    </citation>
    <scope>NUCLEOTIDE SEQUENCE [LARGE SCALE GENOMIC DNA]</scope>
    <source>
        <strain evidence="8 9">A59</strain>
    </source>
</reference>